<dbReference type="Pfam" id="PF13279">
    <property type="entry name" value="4HBT_2"/>
    <property type="match status" value="1"/>
</dbReference>
<dbReference type="EMBL" id="PVUE01000017">
    <property type="protein sequence ID" value="PRZ40441.1"/>
    <property type="molecule type" value="Genomic_DNA"/>
</dbReference>
<dbReference type="CDD" id="cd00586">
    <property type="entry name" value="4HBT"/>
    <property type="match status" value="1"/>
</dbReference>
<keyword evidence="1" id="KW-0378">Hydrolase</keyword>
<proteinExistence type="predicted"/>
<dbReference type="InterPro" id="IPR029069">
    <property type="entry name" value="HotDog_dom_sf"/>
</dbReference>
<organism evidence="1 2">
    <name type="scientific">Antricoccus suffuscus</name>
    <dbReference type="NCBI Taxonomy" id="1629062"/>
    <lineage>
        <taxon>Bacteria</taxon>
        <taxon>Bacillati</taxon>
        <taxon>Actinomycetota</taxon>
        <taxon>Actinomycetes</taxon>
        <taxon>Geodermatophilales</taxon>
        <taxon>Antricoccaceae</taxon>
        <taxon>Antricoccus</taxon>
    </lineage>
</organism>
<evidence type="ECO:0000313" key="1">
    <source>
        <dbReference type="EMBL" id="PRZ40441.1"/>
    </source>
</evidence>
<dbReference type="Proteomes" id="UP000237752">
    <property type="component" value="Unassembled WGS sequence"/>
</dbReference>
<sequence>MAFSTLIPLRWGDMDAYGHVNNVVFLSYLEQARVNAFHSTPDDRSGAALLKEGVVVVEHTIRYRRQLPYSSVPLRIVCWTDEIKSATYTTAYKLWNDAGEEPELVATAKTLLAPVDFATGRPRRLTPEERTFLGRFGPEESSH</sequence>
<protein>
    <submittedName>
        <fullName evidence="1">Acyl-CoA thioester hydrolase</fullName>
    </submittedName>
</protein>
<dbReference type="Gene3D" id="3.10.129.10">
    <property type="entry name" value="Hotdog Thioesterase"/>
    <property type="match status" value="1"/>
</dbReference>
<keyword evidence="2" id="KW-1185">Reference proteome</keyword>
<dbReference type="RefSeq" id="WP_106350307.1">
    <property type="nucleotide sequence ID" value="NZ_PVUE01000017.1"/>
</dbReference>
<dbReference type="PANTHER" id="PTHR31793:SF24">
    <property type="entry name" value="LONG-CHAIN ACYL-COA THIOESTERASE FADM"/>
    <property type="match status" value="1"/>
</dbReference>
<dbReference type="InterPro" id="IPR050563">
    <property type="entry name" value="4-hydroxybenzoyl-CoA_TE"/>
</dbReference>
<reference evidence="1 2" key="1">
    <citation type="submission" date="2018-03" db="EMBL/GenBank/DDBJ databases">
        <title>Genomic Encyclopedia of Archaeal and Bacterial Type Strains, Phase II (KMG-II): from individual species to whole genera.</title>
        <authorList>
            <person name="Goeker M."/>
        </authorList>
    </citation>
    <scope>NUCLEOTIDE SEQUENCE [LARGE SCALE GENOMIC DNA]</scope>
    <source>
        <strain evidence="1 2">DSM 100065</strain>
    </source>
</reference>
<dbReference type="GO" id="GO:0047617">
    <property type="term" value="F:fatty acyl-CoA hydrolase activity"/>
    <property type="evidence" value="ECO:0007669"/>
    <property type="project" value="TreeGrafter"/>
</dbReference>
<comment type="caution">
    <text evidence="1">The sequence shown here is derived from an EMBL/GenBank/DDBJ whole genome shotgun (WGS) entry which is preliminary data.</text>
</comment>
<dbReference type="AlphaFoldDB" id="A0A2T0ZVR0"/>
<name>A0A2T0ZVR0_9ACTN</name>
<dbReference type="PANTHER" id="PTHR31793">
    <property type="entry name" value="4-HYDROXYBENZOYL-COA THIOESTERASE FAMILY MEMBER"/>
    <property type="match status" value="1"/>
</dbReference>
<accession>A0A2T0ZVR0</accession>
<gene>
    <name evidence="1" type="ORF">CLV47_11778</name>
</gene>
<evidence type="ECO:0000313" key="2">
    <source>
        <dbReference type="Proteomes" id="UP000237752"/>
    </source>
</evidence>
<dbReference type="SUPFAM" id="SSF54637">
    <property type="entry name" value="Thioesterase/thiol ester dehydrase-isomerase"/>
    <property type="match status" value="1"/>
</dbReference>
<dbReference type="OrthoDB" id="9799036at2"/>